<organism evidence="4 5">
    <name type="scientific">Yasminevirus sp. GU-2018</name>
    <dbReference type="NCBI Taxonomy" id="2420051"/>
    <lineage>
        <taxon>Viruses</taxon>
        <taxon>Varidnaviria</taxon>
        <taxon>Bamfordvirae</taxon>
        <taxon>Nucleocytoviricota</taxon>
        <taxon>Megaviricetes</taxon>
        <taxon>Imitervirales</taxon>
        <taxon>Mimiviridae</taxon>
        <taxon>Klosneuvirinae</taxon>
        <taxon>Yasminevirus</taxon>
        <taxon>Yasminevirus saudimassiliense</taxon>
    </lineage>
</organism>
<reference evidence="4 5" key="1">
    <citation type="submission" date="2018-10" db="EMBL/GenBank/DDBJ databases">
        <authorList>
            <consortium name="IHU Genomes"/>
        </authorList>
    </citation>
    <scope>NUCLEOTIDE SEQUENCE [LARGE SCALE GENOMIC DNA]</scope>
    <source>
        <strain evidence="4 5">A1</strain>
    </source>
</reference>
<feature type="region of interest" description="Disordered" evidence="2">
    <location>
        <begin position="137"/>
        <end position="162"/>
    </location>
</feature>
<sequence length="327" mass="37298">MKSINTAPKVNVYVIELTDGKFYVGKSRSVSSRLEDHFVGHGSAWTQKYKPVKIVSIFPDCDEFEEDRITLKLMREKGVENVRGGAFCNVNLDKTELTIINRMLNSACDSCFICNTQGHYASECPQNNTDVHAKANFQKNKQQDRTSHKNRWGKEKVSVQPPVQTDYQQNLIEQPICQPPQSSDSSQPKPSQMTVPPEQSDQTQKKVRKSLHMTNKLINEIVDEVADIYADYDLYGEFSESSDDSDTSDANCDSDGFNNFNVSDDESDSTGYCPRTVQRRSQIHRYTSYKKTPSCQKRITKPTKVTKSRVSTEKTKKITKHGMFQMW</sequence>
<keyword evidence="1" id="KW-0479">Metal-binding</keyword>
<dbReference type="EMBL" id="UPSH01000001">
    <property type="protein sequence ID" value="VBB17723.1"/>
    <property type="molecule type" value="Genomic_DNA"/>
</dbReference>
<dbReference type="Gene3D" id="4.10.60.10">
    <property type="entry name" value="Zinc finger, CCHC-type"/>
    <property type="match status" value="1"/>
</dbReference>
<dbReference type="Proteomes" id="UP000594342">
    <property type="component" value="Unassembled WGS sequence"/>
</dbReference>
<dbReference type="PROSITE" id="PS50158">
    <property type="entry name" value="ZF_CCHC"/>
    <property type="match status" value="1"/>
</dbReference>
<evidence type="ECO:0000259" key="3">
    <source>
        <dbReference type="PROSITE" id="PS50158"/>
    </source>
</evidence>
<protein>
    <recommendedName>
        <fullName evidence="3">CCHC-type domain-containing protein</fullName>
    </recommendedName>
</protein>
<accession>A0A5K0U8Q4</accession>
<feature type="region of interest" description="Disordered" evidence="2">
    <location>
        <begin position="176"/>
        <end position="208"/>
    </location>
</feature>
<gene>
    <name evidence="4" type="ORF">YASMINEVIRUS_186</name>
</gene>
<evidence type="ECO:0000256" key="2">
    <source>
        <dbReference type="SAM" id="MobiDB-lite"/>
    </source>
</evidence>
<keyword evidence="1" id="KW-0863">Zinc-finger</keyword>
<name>A0A5K0U8Q4_9VIRU</name>
<comment type="caution">
    <text evidence="4">The sequence shown here is derived from an EMBL/GenBank/DDBJ whole genome shotgun (WGS) entry which is preliminary data.</text>
</comment>
<feature type="domain" description="CCHC-type" evidence="3">
    <location>
        <begin position="111"/>
        <end position="126"/>
    </location>
</feature>
<dbReference type="SUPFAM" id="SSF57756">
    <property type="entry name" value="Retrovirus zinc finger-like domains"/>
    <property type="match status" value="1"/>
</dbReference>
<evidence type="ECO:0000313" key="5">
    <source>
        <dbReference type="Proteomes" id="UP000594342"/>
    </source>
</evidence>
<dbReference type="SUPFAM" id="SSF82771">
    <property type="entry name" value="GIY-YIG endonuclease"/>
    <property type="match status" value="1"/>
</dbReference>
<dbReference type="SMART" id="SM00343">
    <property type="entry name" value="ZnF_C2HC"/>
    <property type="match status" value="1"/>
</dbReference>
<dbReference type="InterPro" id="IPR001878">
    <property type="entry name" value="Znf_CCHC"/>
</dbReference>
<evidence type="ECO:0000256" key="1">
    <source>
        <dbReference type="PROSITE-ProRule" id="PRU00047"/>
    </source>
</evidence>
<dbReference type="CDD" id="cd00719">
    <property type="entry name" value="GIY-YIG_SF"/>
    <property type="match status" value="1"/>
</dbReference>
<dbReference type="GO" id="GO:0003676">
    <property type="term" value="F:nucleic acid binding"/>
    <property type="evidence" value="ECO:0007669"/>
    <property type="project" value="InterPro"/>
</dbReference>
<dbReference type="GO" id="GO:0008270">
    <property type="term" value="F:zinc ion binding"/>
    <property type="evidence" value="ECO:0007669"/>
    <property type="project" value="UniProtKB-KW"/>
</dbReference>
<dbReference type="InterPro" id="IPR035901">
    <property type="entry name" value="GIY-YIG_endonuc_sf"/>
</dbReference>
<feature type="compositionally biased region" description="Basic and acidic residues" evidence="2">
    <location>
        <begin position="141"/>
        <end position="157"/>
    </location>
</feature>
<dbReference type="Pfam" id="PF01541">
    <property type="entry name" value="GIY-YIG"/>
    <property type="match status" value="1"/>
</dbReference>
<evidence type="ECO:0000313" key="4">
    <source>
        <dbReference type="EMBL" id="VBB17723.1"/>
    </source>
</evidence>
<dbReference type="InterPro" id="IPR036875">
    <property type="entry name" value="Znf_CCHC_sf"/>
</dbReference>
<proteinExistence type="predicted"/>
<keyword evidence="1" id="KW-0862">Zinc</keyword>
<keyword evidence="5" id="KW-1185">Reference proteome</keyword>
<feature type="compositionally biased region" description="Polar residues" evidence="2">
    <location>
        <begin position="193"/>
        <end position="202"/>
    </location>
</feature>
<dbReference type="Gene3D" id="3.40.1440.10">
    <property type="entry name" value="GIY-YIG endonuclease"/>
    <property type="match status" value="1"/>
</dbReference>
<dbReference type="InterPro" id="IPR000305">
    <property type="entry name" value="GIY-YIG_endonuc"/>
</dbReference>
<dbReference type="Pfam" id="PF00098">
    <property type="entry name" value="zf-CCHC"/>
    <property type="match status" value="1"/>
</dbReference>
<feature type="compositionally biased region" description="Low complexity" evidence="2">
    <location>
        <begin position="176"/>
        <end position="192"/>
    </location>
</feature>